<dbReference type="PROSITE" id="PS51078">
    <property type="entry name" value="ICLR_ED"/>
    <property type="match status" value="1"/>
</dbReference>
<dbReference type="InterPro" id="IPR014757">
    <property type="entry name" value="Tscrpt_reg_IclR_C"/>
</dbReference>
<reference evidence="6 7" key="1">
    <citation type="submission" date="2023-07" db="EMBL/GenBank/DDBJ databases">
        <title>Genomic Encyclopedia of Type Strains, Phase IV (KMG-IV): sequencing the most valuable type-strain genomes for metagenomic binning, comparative biology and taxonomic classification.</title>
        <authorList>
            <person name="Goeker M."/>
        </authorList>
    </citation>
    <scope>NUCLEOTIDE SEQUENCE [LARGE SCALE GENOMIC DNA]</scope>
    <source>
        <strain evidence="6 7">B6-8</strain>
    </source>
</reference>
<dbReference type="PANTHER" id="PTHR30136:SF23">
    <property type="entry name" value="DNA-BINDING TRANSCRIPTIONAL ACTIVATOR MHPR"/>
    <property type="match status" value="1"/>
</dbReference>
<feature type="domain" description="IclR-ED" evidence="5">
    <location>
        <begin position="71"/>
        <end position="256"/>
    </location>
</feature>
<dbReference type="PANTHER" id="PTHR30136">
    <property type="entry name" value="HELIX-TURN-HELIX TRANSCRIPTIONAL REGULATOR, ICLR FAMILY"/>
    <property type="match status" value="1"/>
</dbReference>
<evidence type="ECO:0000313" key="7">
    <source>
        <dbReference type="Proteomes" id="UP001241603"/>
    </source>
</evidence>
<comment type="caution">
    <text evidence="6">The sequence shown here is derived from an EMBL/GenBank/DDBJ whole genome shotgun (WGS) entry which is preliminary data.</text>
</comment>
<keyword evidence="3" id="KW-0804">Transcription</keyword>
<dbReference type="InterPro" id="IPR036388">
    <property type="entry name" value="WH-like_DNA-bd_sf"/>
</dbReference>
<dbReference type="RefSeq" id="WP_266349029.1">
    <property type="nucleotide sequence ID" value="NZ_JAPKNG010000003.1"/>
</dbReference>
<proteinExistence type="predicted"/>
<dbReference type="PROSITE" id="PS51077">
    <property type="entry name" value="HTH_ICLR"/>
    <property type="match status" value="1"/>
</dbReference>
<dbReference type="InterPro" id="IPR050707">
    <property type="entry name" value="HTH_MetabolicPath_Reg"/>
</dbReference>
<evidence type="ECO:0000256" key="2">
    <source>
        <dbReference type="ARBA" id="ARBA00023125"/>
    </source>
</evidence>
<accession>A0ABU0H760</accession>
<evidence type="ECO:0000256" key="1">
    <source>
        <dbReference type="ARBA" id="ARBA00023015"/>
    </source>
</evidence>
<dbReference type="SMART" id="SM00346">
    <property type="entry name" value="HTH_ICLR"/>
    <property type="match status" value="1"/>
</dbReference>
<organism evidence="6 7">
    <name type="scientific">Kaistia dalseonensis</name>
    <dbReference type="NCBI Taxonomy" id="410840"/>
    <lineage>
        <taxon>Bacteria</taxon>
        <taxon>Pseudomonadati</taxon>
        <taxon>Pseudomonadota</taxon>
        <taxon>Alphaproteobacteria</taxon>
        <taxon>Hyphomicrobiales</taxon>
        <taxon>Kaistiaceae</taxon>
        <taxon>Kaistia</taxon>
    </lineage>
</organism>
<keyword evidence="1" id="KW-0805">Transcription regulation</keyword>
<keyword evidence="2" id="KW-0238">DNA-binding</keyword>
<gene>
    <name evidence="6" type="ORF">QO014_002512</name>
</gene>
<dbReference type="InterPro" id="IPR036390">
    <property type="entry name" value="WH_DNA-bd_sf"/>
</dbReference>
<dbReference type="InterPro" id="IPR011991">
    <property type="entry name" value="ArsR-like_HTH"/>
</dbReference>
<name>A0ABU0H760_9HYPH</name>
<sequence>MSDSSYRNVRALERGLDILMELNQRGHARPSELAEATGIDRTTVYRLLATLAKRGLVAQRAADDSYGLLPAVRQLSEGFTDTDWIAAIIAPELGKLMPQVLWPSDFATFEKGWMVIRETTHRFSPFSVHRSMIGRRRPLTRSALGLALLSAASEAERTTMLEITARAGTVDSEAAADRRTIDRAIADVQRRGYAWSIGGSDSAISAIALPIRGPQHVLGSVNVLFFRSAMSIEDAAERYLPALRACVQSAEEAIARTSSAEAPAGSELPQEP</sequence>
<dbReference type="InterPro" id="IPR029016">
    <property type="entry name" value="GAF-like_dom_sf"/>
</dbReference>
<evidence type="ECO:0000256" key="3">
    <source>
        <dbReference type="ARBA" id="ARBA00023163"/>
    </source>
</evidence>
<evidence type="ECO:0000259" key="5">
    <source>
        <dbReference type="PROSITE" id="PS51078"/>
    </source>
</evidence>
<dbReference type="Gene3D" id="3.30.450.40">
    <property type="match status" value="1"/>
</dbReference>
<feature type="domain" description="HTH iclR-type" evidence="4">
    <location>
        <begin position="9"/>
        <end position="70"/>
    </location>
</feature>
<evidence type="ECO:0000259" key="4">
    <source>
        <dbReference type="PROSITE" id="PS51077"/>
    </source>
</evidence>
<dbReference type="Proteomes" id="UP001241603">
    <property type="component" value="Unassembled WGS sequence"/>
</dbReference>
<evidence type="ECO:0000313" key="6">
    <source>
        <dbReference type="EMBL" id="MDQ0438120.1"/>
    </source>
</evidence>
<dbReference type="InterPro" id="IPR005471">
    <property type="entry name" value="Tscrpt_reg_IclR_N"/>
</dbReference>
<dbReference type="Pfam" id="PF09339">
    <property type="entry name" value="HTH_IclR"/>
    <property type="match status" value="1"/>
</dbReference>
<dbReference type="CDD" id="cd00090">
    <property type="entry name" value="HTH_ARSR"/>
    <property type="match status" value="1"/>
</dbReference>
<protein>
    <submittedName>
        <fullName evidence="6">IclR family mhp operon transcriptional activator</fullName>
    </submittedName>
</protein>
<keyword evidence="7" id="KW-1185">Reference proteome</keyword>
<dbReference type="Pfam" id="PF01614">
    <property type="entry name" value="IclR_C"/>
    <property type="match status" value="1"/>
</dbReference>
<dbReference type="Gene3D" id="1.10.10.10">
    <property type="entry name" value="Winged helix-like DNA-binding domain superfamily/Winged helix DNA-binding domain"/>
    <property type="match status" value="1"/>
</dbReference>
<dbReference type="EMBL" id="JAUSVO010000003">
    <property type="protein sequence ID" value="MDQ0438120.1"/>
    <property type="molecule type" value="Genomic_DNA"/>
</dbReference>
<dbReference type="SUPFAM" id="SSF55781">
    <property type="entry name" value="GAF domain-like"/>
    <property type="match status" value="1"/>
</dbReference>
<dbReference type="SUPFAM" id="SSF46785">
    <property type="entry name" value="Winged helix' DNA-binding domain"/>
    <property type="match status" value="1"/>
</dbReference>